<dbReference type="Proteomes" id="UP001157974">
    <property type="component" value="Unassembled WGS sequence"/>
</dbReference>
<accession>A0AAV8UZQ3</accession>
<dbReference type="InterPro" id="IPR002680">
    <property type="entry name" value="AOX"/>
</dbReference>
<evidence type="ECO:0000256" key="1">
    <source>
        <dbReference type="ARBA" id="ARBA00001962"/>
    </source>
</evidence>
<dbReference type="GO" id="GO:0009916">
    <property type="term" value="F:alternative oxidase activity"/>
    <property type="evidence" value="ECO:0007669"/>
    <property type="project" value="InterPro"/>
</dbReference>
<evidence type="ECO:0000313" key="14">
    <source>
        <dbReference type="Proteomes" id="UP001157974"/>
    </source>
</evidence>
<evidence type="ECO:0000256" key="6">
    <source>
        <dbReference type="ARBA" id="ARBA00022692"/>
    </source>
</evidence>
<dbReference type="GO" id="GO:0010230">
    <property type="term" value="P:alternative respiration"/>
    <property type="evidence" value="ECO:0007669"/>
    <property type="project" value="TreeGrafter"/>
</dbReference>
<dbReference type="AlphaFoldDB" id="A0AAV8UZQ3"/>
<comment type="subcellular location">
    <subcellularLocation>
        <location evidence="2">Membrane</location>
    </subcellularLocation>
</comment>
<dbReference type="PANTHER" id="PTHR31803">
    <property type="entry name" value="ALTERNATIVE OXIDASE"/>
    <property type="match status" value="1"/>
</dbReference>
<proteinExistence type="inferred from homology"/>
<evidence type="ECO:0000256" key="10">
    <source>
        <dbReference type="ARBA" id="ARBA00023002"/>
    </source>
</evidence>
<keyword evidence="10" id="KW-0560">Oxidoreductase</keyword>
<dbReference type="GO" id="GO:0046872">
    <property type="term" value="F:metal ion binding"/>
    <property type="evidence" value="ECO:0007669"/>
    <property type="project" value="UniProtKB-KW"/>
</dbReference>
<evidence type="ECO:0000256" key="2">
    <source>
        <dbReference type="ARBA" id="ARBA00004370"/>
    </source>
</evidence>
<name>A0AAV8UZQ3_9RHOD</name>
<evidence type="ECO:0000256" key="12">
    <source>
        <dbReference type="ARBA" id="ARBA00023136"/>
    </source>
</evidence>
<comment type="cofactor">
    <cofactor evidence="1">
        <name>Fe cation</name>
        <dbReference type="ChEBI" id="CHEBI:24875"/>
    </cofactor>
</comment>
<organism evidence="13 14">
    <name type="scientific">Rhodosorus marinus</name>
    <dbReference type="NCBI Taxonomy" id="101924"/>
    <lineage>
        <taxon>Eukaryota</taxon>
        <taxon>Rhodophyta</taxon>
        <taxon>Stylonematophyceae</taxon>
        <taxon>Stylonematales</taxon>
        <taxon>Stylonemataceae</taxon>
        <taxon>Rhodosorus</taxon>
    </lineage>
</organism>
<keyword evidence="9" id="KW-1133">Transmembrane helix</keyword>
<evidence type="ECO:0000256" key="7">
    <source>
        <dbReference type="ARBA" id="ARBA00022723"/>
    </source>
</evidence>
<dbReference type="InterPro" id="IPR038659">
    <property type="entry name" value="AOX_sf"/>
</dbReference>
<evidence type="ECO:0000256" key="8">
    <source>
        <dbReference type="ARBA" id="ARBA00022982"/>
    </source>
</evidence>
<dbReference type="EMBL" id="JAMWBK010000003">
    <property type="protein sequence ID" value="KAJ8906562.1"/>
    <property type="molecule type" value="Genomic_DNA"/>
</dbReference>
<keyword evidence="6" id="KW-0812">Transmembrane</keyword>
<evidence type="ECO:0000256" key="5">
    <source>
        <dbReference type="ARBA" id="ARBA00022660"/>
    </source>
</evidence>
<keyword evidence="7" id="KW-0479">Metal-binding</keyword>
<keyword evidence="4" id="KW-0813">Transport</keyword>
<keyword evidence="5" id="KW-0679">Respiratory chain</keyword>
<keyword evidence="8" id="KW-0249">Electron transport</keyword>
<dbReference type="PANTHER" id="PTHR31803:SF19">
    <property type="entry name" value="UBIQUINOL OXIDASE"/>
    <property type="match status" value="1"/>
</dbReference>
<evidence type="ECO:0000256" key="11">
    <source>
        <dbReference type="ARBA" id="ARBA00023004"/>
    </source>
</evidence>
<comment type="similarity">
    <text evidence="3">Belongs to the alternative oxidase family.</text>
</comment>
<evidence type="ECO:0000256" key="3">
    <source>
        <dbReference type="ARBA" id="ARBA00008388"/>
    </source>
</evidence>
<evidence type="ECO:0000313" key="13">
    <source>
        <dbReference type="EMBL" id="KAJ8906562.1"/>
    </source>
</evidence>
<sequence>MVECCFVPLGGGLNGVRRRNQGVRVCSRVVPTAVAKMPKIGDFSQMDEHGFKLINLRERKKLNKPGSAFQIGGKYFMRELNGIYSQLADEFNVLLGGRRRLSISEKLQFTLDDEKVKAMELAREEETQTLSSSSFISRSIYQCTCMFLDVLFVNRPIPRFWLLETVARMPYFAYLSVLHLYETFGWWHVSELRKIHFAEDWNELHHLLIMEALGGDALWSDRFLANHAAIVYYWILVITYFLSPSTSYKFSELVENHAADTYEQFYKENEELLKTIPAPDIAKQYYERGDLYMFDVFQTESPLGSRRPNCDNLYDVFVNIWGDEKEHVKTMEACSDYTNMGELVQSPHERHYGFNDDLLYPHDIDGE</sequence>
<keyword evidence="12" id="KW-0472">Membrane</keyword>
<dbReference type="Gene3D" id="1.20.1260.140">
    <property type="entry name" value="Alternative oxidase"/>
    <property type="match status" value="1"/>
</dbReference>
<dbReference type="Pfam" id="PF01786">
    <property type="entry name" value="AOX"/>
    <property type="match status" value="1"/>
</dbReference>
<evidence type="ECO:0000256" key="4">
    <source>
        <dbReference type="ARBA" id="ARBA00022448"/>
    </source>
</evidence>
<evidence type="ECO:0008006" key="15">
    <source>
        <dbReference type="Google" id="ProtNLM"/>
    </source>
</evidence>
<keyword evidence="14" id="KW-1185">Reference proteome</keyword>
<dbReference type="GO" id="GO:0016020">
    <property type="term" value="C:membrane"/>
    <property type="evidence" value="ECO:0007669"/>
    <property type="project" value="UniProtKB-SubCell"/>
</dbReference>
<comment type="caution">
    <text evidence="13">The sequence shown here is derived from an EMBL/GenBank/DDBJ whole genome shotgun (WGS) entry which is preliminary data.</text>
</comment>
<reference evidence="13 14" key="1">
    <citation type="journal article" date="2023" name="Nat. Commun.">
        <title>Origin of minicircular mitochondrial genomes in red algae.</title>
        <authorList>
            <person name="Lee Y."/>
            <person name="Cho C.H."/>
            <person name="Lee Y.M."/>
            <person name="Park S.I."/>
            <person name="Yang J.H."/>
            <person name="West J.A."/>
            <person name="Bhattacharya D."/>
            <person name="Yoon H.S."/>
        </authorList>
    </citation>
    <scope>NUCLEOTIDE SEQUENCE [LARGE SCALE GENOMIC DNA]</scope>
    <source>
        <strain evidence="13 14">CCMP1338</strain>
        <tissue evidence="13">Whole cell</tissue>
    </source>
</reference>
<protein>
    <recommendedName>
        <fullName evidence="15">Ubiquinol oxidase</fullName>
    </recommendedName>
</protein>
<keyword evidence="11" id="KW-0408">Iron</keyword>
<gene>
    <name evidence="13" type="ORF">NDN08_003055</name>
</gene>
<evidence type="ECO:0000256" key="9">
    <source>
        <dbReference type="ARBA" id="ARBA00022989"/>
    </source>
</evidence>
<dbReference type="GO" id="GO:0005739">
    <property type="term" value="C:mitochondrion"/>
    <property type="evidence" value="ECO:0007669"/>
    <property type="project" value="TreeGrafter"/>
</dbReference>